<sequence>MTAPQDQASTSDPLGTDTAPDESLNTTDMRRVLFSSFLGSAIEFYDLMLYAAAASLVFGPVFFSQMSPGLALFASFGTMAAGYLARPLGGLIFGPIGDRTGRKAVLVTTLVLMGVASALIGLLPSYATIGAAAPILLIVLRVVQGIAVGGEWGGSMLIALEHAPVSRRGFAASFASLGGPAGTVTATAVLGLFALLPDAAFYTWGWRVPFLISLGLVAVGLFVRLKIAETPVFEQMARTREEKATPIRDVFSRHWKVLALGTVAGVAPYVTQGIFVVWSTAFVVGHGMDRSLALNLHIVSSIGLMVSIAVTARLSDRFGRRPVMLTGVIAGLVLAFPLMAMLATAQFWGVMLSIVFAQMLIQGLIFGPFAAFTAELFPTRIRYTGASLSSQTASTLGAGMTPMIAALLYNLSGHTNTTLITLFLMATLLVSGLAIWSTREGSRVRLDAV</sequence>
<evidence type="ECO:0000313" key="11">
    <source>
        <dbReference type="Proteomes" id="UP000186108"/>
    </source>
</evidence>
<dbReference type="RefSeq" id="WP_065492466.1">
    <property type="nucleotide sequence ID" value="NZ_CP009111.1"/>
</dbReference>
<dbReference type="InterPro" id="IPR036259">
    <property type="entry name" value="MFS_trans_sf"/>
</dbReference>
<feature type="compositionally biased region" description="Polar residues" evidence="7">
    <location>
        <begin position="1"/>
        <end position="13"/>
    </location>
</feature>
<feature type="transmembrane region" description="Helical" evidence="8">
    <location>
        <begin position="417"/>
        <end position="436"/>
    </location>
</feature>
<dbReference type="PANTHER" id="PTHR43045">
    <property type="entry name" value="SHIKIMATE TRANSPORTER"/>
    <property type="match status" value="1"/>
</dbReference>
<organism evidence="10 11">
    <name type="scientific">Rhodococcus opacus</name>
    <name type="common">Nocardia opaca</name>
    <dbReference type="NCBI Taxonomy" id="37919"/>
    <lineage>
        <taxon>Bacteria</taxon>
        <taxon>Bacillati</taxon>
        <taxon>Actinomycetota</taxon>
        <taxon>Actinomycetes</taxon>
        <taxon>Mycobacteriales</taxon>
        <taxon>Nocardiaceae</taxon>
        <taxon>Rhodococcus</taxon>
    </lineage>
</organism>
<dbReference type="PANTHER" id="PTHR43045:SF1">
    <property type="entry name" value="SHIKIMATE TRANSPORTER"/>
    <property type="match status" value="1"/>
</dbReference>
<feature type="transmembrane region" description="Helical" evidence="8">
    <location>
        <begin position="208"/>
        <end position="227"/>
    </location>
</feature>
<dbReference type="Gene3D" id="1.20.1250.20">
    <property type="entry name" value="MFS general substrate transporter like domains"/>
    <property type="match status" value="2"/>
</dbReference>
<feature type="transmembrane region" description="Helical" evidence="8">
    <location>
        <begin position="323"/>
        <end position="342"/>
    </location>
</feature>
<reference evidence="10 11" key="1">
    <citation type="submission" date="2014-07" db="EMBL/GenBank/DDBJ databases">
        <authorList>
            <person name="Zhang J.E."/>
            <person name="Yang H."/>
            <person name="Guo J."/>
            <person name="Deng Z."/>
            <person name="Luo H."/>
            <person name="Luo M."/>
            <person name="Zhao B."/>
        </authorList>
    </citation>
    <scope>NUCLEOTIDE SEQUENCE [LARGE SCALE GENOMIC DNA]</scope>
    <source>
        <strain evidence="10 11">1CP</strain>
    </source>
</reference>
<comment type="subcellular location">
    <subcellularLocation>
        <location evidence="1">Cell membrane</location>
        <topology evidence="1">Multi-pass membrane protein</topology>
    </subcellularLocation>
</comment>
<feature type="transmembrane region" description="Helical" evidence="8">
    <location>
        <begin position="170"/>
        <end position="196"/>
    </location>
</feature>
<evidence type="ECO:0000256" key="8">
    <source>
        <dbReference type="SAM" id="Phobius"/>
    </source>
</evidence>
<evidence type="ECO:0000256" key="4">
    <source>
        <dbReference type="ARBA" id="ARBA00022692"/>
    </source>
</evidence>
<dbReference type="Proteomes" id="UP000186108">
    <property type="component" value="Chromosome"/>
</dbReference>
<feature type="region of interest" description="Disordered" evidence="7">
    <location>
        <begin position="1"/>
        <end position="23"/>
    </location>
</feature>
<dbReference type="SUPFAM" id="SSF103473">
    <property type="entry name" value="MFS general substrate transporter"/>
    <property type="match status" value="1"/>
</dbReference>
<evidence type="ECO:0000256" key="5">
    <source>
        <dbReference type="ARBA" id="ARBA00022989"/>
    </source>
</evidence>
<evidence type="ECO:0000256" key="6">
    <source>
        <dbReference type="ARBA" id="ARBA00023136"/>
    </source>
</evidence>
<dbReference type="InterPro" id="IPR020846">
    <property type="entry name" value="MFS_dom"/>
</dbReference>
<evidence type="ECO:0000256" key="2">
    <source>
        <dbReference type="ARBA" id="ARBA00022448"/>
    </source>
</evidence>
<feature type="domain" description="Major facilitator superfamily (MFS) profile" evidence="9">
    <location>
        <begin position="32"/>
        <end position="443"/>
    </location>
</feature>
<keyword evidence="2" id="KW-0813">Transport</keyword>
<evidence type="ECO:0000256" key="7">
    <source>
        <dbReference type="SAM" id="MobiDB-lite"/>
    </source>
</evidence>
<accession>A0A1B1KEV5</accession>
<dbReference type="InterPro" id="IPR011701">
    <property type="entry name" value="MFS"/>
</dbReference>
<protein>
    <recommendedName>
        <fullName evidence="9">Major facilitator superfamily (MFS) profile domain-containing protein</fullName>
    </recommendedName>
</protein>
<dbReference type="GO" id="GO:0005886">
    <property type="term" value="C:plasma membrane"/>
    <property type="evidence" value="ECO:0007669"/>
    <property type="project" value="UniProtKB-SubCell"/>
</dbReference>
<name>A0A1B1KEV5_RHOOP</name>
<feature type="transmembrane region" description="Helical" evidence="8">
    <location>
        <begin position="69"/>
        <end position="93"/>
    </location>
</feature>
<feature type="transmembrane region" description="Helical" evidence="8">
    <location>
        <begin position="105"/>
        <end position="123"/>
    </location>
</feature>
<evidence type="ECO:0000256" key="3">
    <source>
        <dbReference type="ARBA" id="ARBA00022475"/>
    </source>
</evidence>
<dbReference type="PROSITE" id="PS50850">
    <property type="entry name" value="MFS"/>
    <property type="match status" value="1"/>
</dbReference>
<dbReference type="PATRIC" id="fig|37919.13.peg.6841"/>
<dbReference type="PROSITE" id="PS00217">
    <property type="entry name" value="SUGAR_TRANSPORT_2"/>
    <property type="match status" value="1"/>
</dbReference>
<dbReference type="CDD" id="cd17369">
    <property type="entry name" value="MFS_ShiA_like"/>
    <property type="match status" value="1"/>
</dbReference>
<keyword evidence="5 8" id="KW-1133">Transmembrane helix</keyword>
<keyword evidence="3" id="KW-1003">Cell membrane</keyword>
<keyword evidence="6 8" id="KW-0472">Membrane</keyword>
<evidence type="ECO:0000259" key="9">
    <source>
        <dbReference type="PROSITE" id="PS50850"/>
    </source>
</evidence>
<dbReference type="GO" id="GO:0022857">
    <property type="term" value="F:transmembrane transporter activity"/>
    <property type="evidence" value="ECO:0007669"/>
    <property type="project" value="InterPro"/>
</dbReference>
<dbReference type="PROSITE" id="PS00216">
    <property type="entry name" value="SUGAR_TRANSPORT_1"/>
    <property type="match status" value="1"/>
</dbReference>
<feature type="transmembrane region" description="Helical" evidence="8">
    <location>
        <begin position="292"/>
        <end position="311"/>
    </location>
</feature>
<gene>
    <name evidence="10" type="ORF">R1CP_32660</name>
</gene>
<evidence type="ECO:0000256" key="1">
    <source>
        <dbReference type="ARBA" id="ARBA00004651"/>
    </source>
</evidence>
<feature type="transmembrane region" description="Helical" evidence="8">
    <location>
        <begin position="257"/>
        <end position="280"/>
    </location>
</feature>
<evidence type="ECO:0000313" key="10">
    <source>
        <dbReference type="EMBL" id="ANS31155.1"/>
    </source>
</evidence>
<dbReference type="AlphaFoldDB" id="A0A1B1KEV5"/>
<dbReference type="Pfam" id="PF07690">
    <property type="entry name" value="MFS_1"/>
    <property type="match status" value="1"/>
</dbReference>
<proteinExistence type="predicted"/>
<feature type="transmembrane region" description="Helical" evidence="8">
    <location>
        <begin position="348"/>
        <end position="372"/>
    </location>
</feature>
<keyword evidence="4 8" id="KW-0812">Transmembrane</keyword>
<dbReference type="InterPro" id="IPR005829">
    <property type="entry name" value="Sugar_transporter_CS"/>
</dbReference>
<feature type="transmembrane region" description="Helical" evidence="8">
    <location>
        <begin position="393"/>
        <end position="411"/>
    </location>
</feature>
<dbReference type="EMBL" id="CP009111">
    <property type="protein sequence ID" value="ANS31155.1"/>
    <property type="molecule type" value="Genomic_DNA"/>
</dbReference>
<feature type="transmembrane region" description="Helical" evidence="8">
    <location>
        <begin position="129"/>
        <end position="149"/>
    </location>
</feature>